<reference evidence="1 2" key="1">
    <citation type="submission" date="2019-08" db="EMBL/GenBank/DDBJ databases">
        <authorList>
            <person name="Alioto T."/>
            <person name="Alioto T."/>
            <person name="Gomez Garrido J."/>
        </authorList>
    </citation>
    <scope>NUCLEOTIDE SEQUENCE [LARGE SCALE GENOMIC DNA]</scope>
</reference>
<proteinExistence type="predicted"/>
<evidence type="ECO:0000313" key="1">
    <source>
        <dbReference type="EMBL" id="VVC27436.1"/>
    </source>
</evidence>
<keyword evidence="2" id="KW-1185">Reference proteome</keyword>
<name>A0A5E4MDU1_9HEMI</name>
<dbReference type="Proteomes" id="UP000325440">
    <property type="component" value="Unassembled WGS sequence"/>
</dbReference>
<protein>
    <submittedName>
        <fullName evidence="1">Uncharacterized protein</fullName>
    </submittedName>
</protein>
<dbReference type="AlphaFoldDB" id="A0A5E4MDU1"/>
<dbReference type="EMBL" id="CABPRJ010000114">
    <property type="protein sequence ID" value="VVC27436.1"/>
    <property type="molecule type" value="Genomic_DNA"/>
</dbReference>
<organism evidence="1 2">
    <name type="scientific">Cinara cedri</name>
    <dbReference type="NCBI Taxonomy" id="506608"/>
    <lineage>
        <taxon>Eukaryota</taxon>
        <taxon>Metazoa</taxon>
        <taxon>Ecdysozoa</taxon>
        <taxon>Arthropoda</taxon>
        <taxon>Hexapoda</taxon>
        <taxon>Insecta</taxon>
        <taxon>Pterygota</taxon>
        <taxon>Neoptera</taxon>
        <taxon>Paraneoptera</taxon>
        <taxon>Hemiptera</taxon>
        <taxon>Sternorrhyncha</taxon>
        <taxon>Aphidomorpha</taxon>
        <taxon>Aphidoidea</taxon>
        <taxon>Aphididae</taxon>
        <taxon>Lachninae</taxon>
        <taxon>Cinara</taxon>
    </lineage>
</organism>
<gene>
    <name evidence="1" type="ORF">CINCED_3A004473</name>
</gene>
<accession>A0A5E4MDU1</accession>
<sequence length="120" mass="13898">MCNFGKNLEDKFIRDMKNGRIKDRLYEEELSIELNVLIDIAAKRKVSAKNADATDFIDNDYHIISTKLATVTFKRYLSNQERRQFLRSYTMGGATAQYFDVHVNDESPGELPLVRMRASD</sequence>
<dbReference type="OrthoDB" id="6629284at2759"/>
<evidence type="ECO:0000313" key="2">
    <source>
        <dbReference type="Proteomes" id="UP000325440"/>
    </source>
</evidence>